<feature type="binding site" evidence="9">
    <location>
        <position position="215"/>
    </location>
    <ligand>
        <name>Zn(2+)</name>
        <dbReference type="ChEBI" id="CHEBI:29105"/>
        <note>catalytic</note>
    </ligand>
</feature>
<dbReference type="SUPFAM" id="SSF55166">
    <property type="entry name" value="Hedgehog/DD-peptidase"/>
    <property type="match status" value="1"/>
</dbReference>
<organism evidence="11 12">
    <name type="scientific">Rufibacter hautae</name>
    <dbReference type="NCBI Taxonomy" id="2595005"/>
    <lineage>
        <taxon>Bacteria</taxon>
        <taxon>Pseudomonadati</taxon>
        <taxon>Bacteroidota</taxon>
        <taxon>Cytophagia</taxon>
        <taxon>Cytophagales</taxon>
        <taxon>Hymenobacteraceae</taxon>
        <taxon>Rufibacter</taxon>
    </lineage>
</organism>
<evidence type="ECO:0000256" key="7">
    <source>
        <dbReference type="ARBA" id="ARBA00023049"/>
    </source>
</evidence>
<dbReference type="HAMAP" id="MF_01924">
    <property type="entry name" value="A_A_dipeptidase"/>
    <property type="match status" value="1"/>
</dbReference>
<dbReference type="OrthoDB" id="9801430at2"/>
<dbReference type="EMBL" id="VKKY01000001">
    <property type="protein sequence ID" value="KAA3440437.1"/>
    <property type="molecule type" value="Genomic_DNA"/>
</dbReference>
<evidence type="ECO:0000256" key="1">
    <source>
        <dbReference type="ARBA" id="ARBA00001362"/>
    </source>
</evidence>
<keyword evidence="5 9" id="KW-0862">Zinc</keyword>
<dbReference type="GO" id="GO:0160237">
    <property type="term" value="F:D-Ala-D-Ala dipeptidase activity"/>
    <property type="evidence" value="ECO:0007669"/>
    <property type="project" value="UniProtKB-EC"/>
</dbReference>
<feature type="binding site" evidence="9">
    <location>
        <position position="147"/>
    </location>
    <ligand>
        <name>Zn(2+)</name>
        <dbReference type="ChEBI" id="CHEBI:29105"/>
        <note>catalytic</note>
    </ligand>
</feature>
<evidence type="ECO:0000256" key="8">
    <source>
        <dbReference type="ARBA" id="ARBA00023316"/>
    </source>
</evidence>
<evidence type="ECO:0000256" key="10">
    <source>
        <dbReference type="SAM" id="SignalP"/>
    </source>
</evidence>
<dbReference type="Pfam" id="PF01427">
    <property type="entry name" value="Peptidase_M15"/>
    <property type="match status" value="1"/>
</dbReference>
<dbReference type="Gene3D" id="3.30.1380.10">
    <property type="match status" value="1"/>
</dbReference>
<comment type="cofactor">
    <cofactor evidence="9">
        <name>Zn(2+)</name>
        <dbReference type="ChEBI" id="CHEBI:29105"/>
    </cofactor>
    <text evidence="9">Binds 1 zinc ion per subunit.</text>
</comment>
<feature type="chain" id="PRO_5022707174" description="D-alanyl-D-alanine dipeptidase" evidence="10">
    <location>
        <begin position="21"/>
        <end position="239"/>
    </location>
</feature>
<sequence length="239" mass="27566">MKKHLCLFLFWFVATIHAWAQAPATLAIAKNKYGLPVVTSTALYQQLVAQDPKQELVELQSYIPGLVLDIKYATADNLVKEPVYTISTAYARKPVADALKKIQAELKPLGLGLKIYDGYRPYHVTELFFKKVKRKAYVANPKNGSRHNRGCAMDLTLISLKDGKELEMPTPYDATVKQSHPDYPHVSAQVKKNRALLINTMQRHGFTVFHNEWWHYDFNDWPNYPLMDIRFEDLKKMKQ</sequence>
<dbReference type="GO" id="GO:0071555">
    <property type="term" value="P:cell wall organization"/>
    <property type="evidence" value="ECO:0007669"/>
    <property type="project" value="UniProtKB-KW"/>
</dbReference>
<dbReference type="PANTHER" id="PTHR43126">
    <property type="entry name" value="D-ALANYL-D-ALANINE DIPEPTIDASE"/>
    <property type="match status" value="1"/>
</dbReference>
<keyword evidence="2 9" id="KW-0645">Protease</keyword>
<comment type="catalytic activity">
    <reaction evidence="1 9">
        <text>D-alanyl-D-alanine + H2O = 2 D-alanine</text>
        <dbReference type="Rhea" id="RHEA:20661"/>
        <dbReference type="ChEBI" id="CHEBI:15377"/>
        <dbReference type="ChEBI" id="CHEBI:57416"/>
        <dbReference type="ChEBI" id="CHEBI:57822"/>
        <dbReference type="EC" id="3.4.13.22"/>
    </reaction>
</comment>
<comment type="function">
    <text evidence="9">Catalyzes hydrolysis of the D-alanyl-D-alanine dipeptide.</text>
</comment>
<reference evidence="11 12" key="1">
    <citation type="submission" date="2019-07" db="EMBL/GenBank/DDBJ databases">
        <title>Rufibacter sp. nov., isolated from lake sediment.</title>
        <authorList>
            <person name="Qu J.-H."/>
        </authorList>
    </citation>
    <scope>NUCLEOTIDE SEQUENCE [LARGE SCALE GENOMIC DNA]</scope>
    <source>
        <strain evidence="11 12">NBS58-1</strain>
    </source>
</reference>
<evidence type="ECO:0000256" key="3">
    <source>
        <dbReference type="ARBA" id="ARBA00022723"/>
    </source>
</evidence>
<keyword evidence="3 9" id="KW-0479">Metal-binding</keyword>
<dbReference type="InterPro" id="IPR000755">
    <property type="entry name" value="A_A_dipeptidase"/>
</dbReference>
<evidence type="ECO:0000313" key="11">
    <source>
        <dbReference type="EMBL" id="KAA3440437.1"/>
    </source>
</evidence>
<dbReference type="Proteomes" id="UP000324133">
    <property type="component" value="Unassembled WGS sequence"/>
</dbReference>
<evidence type="ECO:0000256" key="6">
    <source>
        <dbReference type="ARBA" id="ARBA00022997"/>
    </source>
</evidence>
<keyword evidence="10" id="KW-0732">Signal</keyword>
<keyword evidence="6 9" id="KW-0224">Dipeptidase</keyword>
<evidence type="ECO:0000256" key="5">
    <source>
        <dbReference type="ARBA" id="ARBA00022833"/>
    </source>
</evidence>
<proteinExistence type="inferred from homology"/>
<name>A0A5B6TM50_9BACT</name>
<keyword evidence="4 9" id="KW-0378">Hydrolase</keyword>
<dbReference type="RefSeq" id="WP_149090071.1">
    <property type="nucleotide sequence ID" value="NZ_VKKY01000001.1"/>
</dbReference>
<feature type="site" description="Transition state stabilizer" evidence="9">
    <location>
        <position position="120"/>
    </location>
</feature>
<dbReference type="GO" id="GO:0008237">
    <property type="term" value="F:metallopeptidase activity"/>
    <property type="evidence" value="ECO:0007669"/>
    <property type="project" value="UniProtKB-KW"/>
</dbReference>
<dbReference type="EC" id="3.4.13.22" evidence="9"/>
<evidence type="ECO:0000256" key="9">
    <source>
        <dbReference type="HAMAP-Rule" id="MF_01924"/>
    </source>
</evidence>
<keyword evidence="7 9" id="KW-0482">Metalloprotease</keyword>
<comment type="similarity">
    <text evidence="9">Belongs to the peptidase M15D family.</text>
</comment>
<evidence type="ECO:0000256" key="4">
    <source>
        <dbReference type="ARBA" id="ARBA00022801"/>
    </source>
</evidence>
<feature type="binding site" evidence="9">
    <location>
        <position position="154"/>
    </location>
    <ligand>
        <name>Zn(2+)</name>
        <dbReference type="ChEBI" id="CHEBI:29105"/>
        <note>catalytic</note>
    </ligand>
</feature>
<dbReference type="CDD" id="cd14840">
    <property type="entry name" value="D-Ala-D-Ala_dipeptidase_Aad"/>
    <property type="match status" value="1"/>
</dbReference>
<evidence type="ECO:0000256" key="2">
    <source>
        <dbReference type="ARBA" id="ARBA00022670"/>
    </source>
</evidence>
<dbReference type="GO" id="GO:0006508">
    <property type="term" value="P:proteolysis"/>
    <property type="evidence" value="ECO:0007669"/>
    <property type="project" value="UniProtKB-KW"/>
</dbReference>
<keyword evidence="12" id="KW-1185">Reference proteome</keyword>
<dbReference type="AlphaFoldDB" id="A0A5B6TM50"/>
<evidence type="ECO:0000313" key="12">
    <source>
        <dbReference type="Proteomes" id="UP000324133"/>
    </source>
</evidence>
<gene>
    <name evidence="11" type="ORF">FOA19_07230</name>
</gene>
<feature type="active site" description="Proton donor/acceptor" evidence="9">
    <location>
        <position position="212"/>
    </location>
</feature>
<feature type="signal peptide" evidence="10">
    <location>
        <begin position="1"/>
        <end position="20"/>
    </location>
</feature>
<protein>
    <recommendedName>
        <fullName evidence="9">D-alanyl-D-alanine dipeptidase</fullName>
        <shortName evidence="9">D-Ala-D-Ala dipeptidase</shortName>
        <ecNumber evidence="9">3.4.13.22</ecNumber>
    </recommendedName>
</protein>
<keyword evidence="8" id="KW-0961">Cell wall biogenesis/degradation</keyword>
<dbReference type="InterPro" id="IPR009045">
    <property type="entry name" value="Zn_M74/Hedgehog-like"/>
</dbReference>
<comment type="caution">
    <text evidence="11">The sequence shown here is derived from an EMBL/GenBank/DDBJ whole genome shotgun (WGS) entry which is preliminary data.</text>
</comment>
<dbReference type="PANTHER" id="PTHR43126:SF1">
    <property type="entry name" value="D-ALANYL-D-ALANINE DIPEPTIDASE"/>
    <property type="match status" value="1"/>
</dbReference>
<dbReference type="GO" id="GO:0008270">
    <property type="term" value="F:zinc ion binding"/>
    <property type="evidence" value="ECO:0007669"/>
    <property type="project" value="UniProtKB-UniRule"/>
</dbReference>
<accession>A0A5B6TM50</accession>